<dbReference type="STRING" id="578462.A0A0L0S958"/>
<dbReference type="EMBL" id="GG745333">
    <property type="protein sequence ID" value="KNE58949.1"/>
    <property type="molecule type" value="Genomic_DNA"/>
</dbReference>
<dbReference type="InterPro" id="IPR017923">
    <property type="entry name" value="TFIIS_N"/>
</dbReference>
<evidence type="ECO:0000313" key="6">
    <source>
        <dbReference type="EMBL" id="KNE58949.1"/>
    </source>
</evidence>
<dbReference type="GO" id="GO:0005634">
    <property type="term" value="C:nucleus"/>
    <property type="evidence" value="ECO:0007669"/>
    <property type="project" value="UniProtKB-SubCell"/>
</dbReference>
<comment type="function">
    <text evidence="1">Transcription factor involved in RNA polymerase II transcription regulation. May function in both SPT15/TBP post-recruitment and recruitment steps of transcription.</text>
</comment>
<name>A0A0L0S958_ALLM3</name>
<dbReference type="InterPro" id="IPR051037">
    <property type="entry name" value="RNAPII_TF_IWS1"/>
</dbReference>
<organism evidence="6 7">
    <name type="scientific">Allomyces macrogynus (strain ATCC 38327)</name>
    <name type="common">Allomyces javanicus var. macrogynus</name>
    <dbReference type="NCBI Taxonomy" id="578462"/>
    <lineage>
        <taxon>Eukaryota</taxon>
        <taxon>Fungi</taxon>
        <taxon>Fungi incertae sedis</taxon>
        <taxon>Blastocladiomycota</taxon>
        <taxon>Blastocladiomycetes</taxon>
        <taxon>Blastocladiales</taxon>
        <taxon>Blastocladiaceae</taxon>
        <taxon>Allomyces</taxon>
    </lineage>
</organism>
<dbReference type="PANTHER" id="PTHR46010:SF1">
    <property type="entry name" value="PROTEIN IWS1 HOMOLOG"/>
    <property type="match status" value="1"/>
</dbReference>
<dbReference type="AlphaFoldDB" id="A0A0L0S958"/>
<accession>A0A0L0S958</accession>
<evidence type="ECO:0000256" key="4">
    <source>
        <dbReference type="SAM" id="MobiDB-lite"/>
    </source>
</evidence>
<dbReference type="OrthoDB" id="21124at2759"/>
<feature type="domain" description="TFIIS N-terminal" evidence="5">
    <location>
        <begin position="233"/>
        <end position="310"/>
    </location>
</feature>
<dbReference type="InterPro" id="IPR035441">
    <property type="entry name" value="TFIIS/LEDGF_dom_sf"/>
</dbReference>
<feature type="compositionally biased region" description="Basic residues" evidence="4">
    <location>
        <begin position="111"/>
        <end position="127"/>
    </location>
</feature>
<dbReference type="eggNOG" id="KOG1793">
    <property type="taxonomic scope" value="Eukaryota"/>
</dbReference>
<dbReference type="PANTHER" id="PTHR46010">
    <property type="entry name" value="PROTEIN IWS1 HOMOLOG"/>
    <property type="match status" value="1"/>
</dbReference>
<dbReference type="Proteomes" id="UP000054350">
    <property type="component" value="Unassembled WGS sequence"/>
</dbReference>
<comment type="subcellular location">
    <subcellularLocation>
        <location evidence="3">Nucleus</location>
    </subcellularLocation>
</comment>
<protein>
    <recommendedName>
        <fullName evidence="5">TFIIS N-terminal domain-containing protein</fullName>
    </recommendedName>
</protein>
<sequence length="406" mass="45208">MADPNDFLAAPALPAGARTPALASGLATPARADDIFADEDSELSEVELDEADLAYVAPEPAFPPAGSTDAAPPPRLAAPDARRPSSAHDDDEEEEEEEDYVGEDLGDGSARRRRGGPKKKSTKKKATAVRGGALPSHLDEEAMGKVLEVRKDFDLALQSMSNARKRRKDVDAQEASDHAIRLRDRMLVAAQRDVDAHDRKETALHKLNMLPEVVRELQRTDLFEVYLDHHILDAIRAWLEPLPDGSLPLYDIRREMFSILAKLPIDTDNLREVKIGPLVTFYTRAPRETNDIKKIAQSCITKWSRPILNISDSYRDVRLNEHRVDLSQIHSQPVLDASQRHITTLSASQLTPEQRAAKRARVPIPNAAGYLVRPSSNVHDVDRHKRKGEARAVEKALYKMRGPGRK</sequence>
<comment type="similarity">
    <text evidence="2">Belongs to the IWS1 family.</text>
</comment>
<keyword evidence="7" id="KW-1185">Reference proteome</keyword>
<evidence type="ECO:0000259" key="5">
    <source>
        <dbReference type="PROSITE" id="PS51319"/>
    </source>
</evidence>
<proteinExistence type="inferred from homology"/>
<reference evidence="6 7" key="1">
    <citation type="submission" date="2009-11" db="EMBL/GenBank/DDBJ databases">
        <title>Annotation of Allomyces macrogynus ATCC 38327.</title>
        <authorList>
            <consortium name="The Broad Institute Genome Sequencing Platform"/>
            <person name="Russ C."/>
            <person name="Cuomo C."/>
            <person name="Burger G."/>
            <person name="Gray M.W."/>
            <person name="Holland P.W.H."/>
            <person name="King N."/>
            <person name="Lang F.B.F."/>
            <person name="Roger A.J."/>
            <person name="Ruiz-Trillo I."/>
            <person name="Young S.K."/>
            <person name="Zeng Q."/>
            <person name="Gargeya S."/>
            <person name="Fitzgerald M."/>
            <person name="Haas B."/>
            <person name="Abouelleil A."/>
            <person name="Alvarado L."/>
            <person name="Arachchi H.M."/>
            <person name="Berlin A."/>
            <person name="Chapman S.B."/>
            <person name="Gearin G."/>
            <person name="Goldberg J."/>
            <person name="Griggs A."/>
            <person name="Gujja S."/>
            <person name="Hansen M."/>
            <person name="Heiman D."/>
            <person name="Howarth C."/>
            <person name="Larimer J."/>
            <person name="Lui A."/>
            <person name="MacDonald P.J.P."/>
            <person name="McCowen C."/>
            <person name="Montmayeur A."/>
            <person name="Murphy C."/>
            <person name="Neiman D."/>
            <person name="Pearson M."/>
            <person name="Priest M."/>
            <person name="Roberts A."/>
            <person name="Saif S."/>
            <person name="Shea T."/>
            <person name="Sisk P."/>
            <person name="Stolte C."/>
            <person name="Sykes S."/>
            <person name="Wortman J."/>
            <person name="Nusbaum C."/>
            <person name="Birren B."/>
        </authorList>
    </citation>
    <scope>NUCLEOTIDE SEQUENCE [LARGE SCALE GENOMIC DNA]</scope>
    <source>
        <strain evidence="6 7">ATCC 38327</strain>
    </source>
</reference>
<evidence type="ECO:0000313" key="7">
    <source>
        <dbReference type="Proteomes" id="UP000054350"/>
    </source>
</evidence>
<dbReference type="OMA" id="YANMTEA"/>
<dbReference type="Pfam" id="PF08711">
    <property type="entry name" value="Med26"/>
    <property type="match status" value="1"/>
</dbReference>
<evidence type="ECO:0000256" key="2">
    <source>
        <dbReference type="ARBA" id="ARBA00037992"/>
    </source>
</evidence>
<evidence type="ECO:0000256" key="3">
    <source>
        <dbReference type="PROSITE-ProRule" id="PRU00649"/>
    </source>
</evidence>
<dbReference type="PROSITE" id="PS51319">
    <property type="entry name" value="TFIIS_N"/>
    <property type="match status" value="1"/>
</dbReference>
<reference evidence="7" key="2">
    <citation type="submission" date="2009-11" db="EMBL/GenBank/DDBJ databases">
        <title>The Genome Sequence of Allomyces macrogynus strain ATCC 38327.</title>
        <authorList>
            <consortium name="The Broad Institute Genome Sequencing Platform"/>
            <person name="Russ C."/>
            <person name="Cuomo C."/>
            <person name="Shea T."/>
            <person name="Young S.K."/>
            <person name="Zeng Q."/>
            <person name="Koehrsen M."/>
            <person name="Haas B."/>
            <person name="Borodovsky M."/>
            <person name="Guigo R."/>
            <person name="Alvarado L."/>
            <person name="Berlin A."/>
            <person name="Borenstein D."/>
            <person name="Chen Z."/>
            <person name="Engels R."/>
            <person name="Freedman E."/>
            <person name="Gellesch M."/>
            <person name="Goldberg J."/>
            <person name="Griggs A."/>
            <person name="Gujja S."/>
            <person name="Heiman D."/>
            <person name="Hepburn T."/>
            <person name="Howarth C."/>
            <person name="Jen D."/>
            <person name="Larson L."/>
            <person name="Lewis B."/>
            <person name="Mehta T."/>
            <person name="Park D."/>
            <person name="Pearson M."/>
            <person name="Roberts A."/>
            <person name="Saif S."/>
            <person name="Shenoy N."/>
            <person name="Sisk P."/>
            <person name="Stolte C."/>
            <person name="Sykes S."/>
            <person name="Walk T."/>
            <person name="White J."/>
            <person name="Yandava C."/>
            <person name="Burger G."/>
            <person name="Gray M.W."/>
            <person name="Holland P.W.H."/>
            <person name="King N."/>
            <person name="Lang F.B.F."/>
            <person name="Roger A.J."/>
            <person name="Ruiz-Trillo I."/>
            <person name="Lander E."/>
            <person name="Nusbaum C."/>
        </authorList>
    </citation>
    <scope>NUCLEOTIDE SEQUENCE [LARGE SCALE GENOMIC DNA]</scope>
    <source>
        <strain evidence="7">ATCC 38327</strain>
    </source>
</reference>
<evidence type="ECO:0000256" key="1">
    <source>
        <dbReference type="ARBA" id="ARBA00037349"/>
    </source>
</evidence>
<keyword evidence="3" id="KW-0539">Nucleus</keyword>
<feature type="compositionally biased region" description="Acidic residues" evidence="4">
    <location>
        <begin position="89"/>
        <end position="106"/>
    </location>
</feature>
<dbReference type="Gene3D" id="1.20.930.10">
    <property type="entry name" value="Conserved domain common to transcription factors TFIIS, elongin A, CRSP70"/>
    <property type="match status" value="1"/>
</dbReference>
<dbReference type="VEuPathDB" id="FungiDB:AMAG_04480"/>
<gene>
    <name evidence="6" type="ORF">AMAG_04480</name>
</gene>
<feature type="region of interest" description="Disordered" evidence="4">
    <location>
        <begin position="52"/>
        <end position="137"/>
    </location>
</feature>
<dbReference type="GO" id="GO:0016973">
    <property type="term" value="P:poly(A)+ mRNA export from nucleus"/>
    <property type="evidence" value="ECO:0007669"/>
    <property type="project" value="TreeGrafter"/>
</dbReference>